<dbReference type="AlphaFoldDB" id="A0A239P255"/>
<dbReference type="EMBL" id="FZOR01000059">
    <property type="protein sequence ID" value="SNT60813.1"/>
    <property type="molecule type" value="Genomic_DNA"/>
</dbReference>
<name>A0A239P255_9ACTN</name>
<dbReference type="GO" id="GO:0004315">
    <property type="term" value="F:3-oxoacyl-[acyl-carrier-protein] synthase activity"/>
    <property type="evidence" value="ECO:0007669"/>
    <property type="project" value="InterPro"/>
</dbReference>
<feature type="domain" description="Beta-ketoacyl-[acyl-carrier-protein] synthase III N-terminal" evidence="1">
    <location>
        <begin position="120"/>
        <end position="195"/>
    </location>
</feature>
<dbReference type="PANTHER" id="PTHR34069">
    <property type="entry name" value="3-OXOACYL-[ACYL-CARRIER-PROTEIN] SYNTHASE 3"/>
    <property type="match status" value="1"/>
</dbReference>
<dbReference type="Gene3D" id="3.40.47.10">
    <property type="match status" value="2"/>
</dbReference>
<accession>A0A239P255</accession>
<evidence type="ECO:0000313" key="3">
    <source>
        <dbReference type="Proteomes" id="UP000198318"/>
    </source>
</evidence>
<evidence type="ECO:0000313" key="2">
    <source>
        <dbReference type="EMBL" id="SNT60813.1"/>
    </source>
</evidence>
<dbReference type="OrthoDB" id="2514738at2"/>
<dbReference type="RefSeq" id="WP_089330727.1">
    <property type="nucleotide sequence ID" value="NZ_FZOR01000059.1"/>
</dbReference>
<reference evidence="2 3" key="1">
    <citation type="submission" date="2017-06" db="EMBL/GenBank/DDBJ databases">
        <authorList>
            <person name="Kim H.J."/>
            <person name="Triplett B.A."/>
        </authorList>
    </citation>
    <scope>NUCLEOTIDE SEQUENCE [LARGE SCALE GENOMIC DNA]</scope>
    <source>
        <strain evidence="2 3">DSM 44715</strain>
    </source>
</reference>
<dbReference type="SUPFAM" id="SSF53901">
    <property type="entry name" value="Thiolase-like"/>
    <property type="match status" value="2"/>
</dbReference>
<dbReference type="Proteomes" id="UP000198318">
    <property type="component" value="Unassembled WGS sequence"/>
</dbReference>
<dbReference type="InterPro" id="IPR016039">
    <property type="entry name" value="Thiolase-like"/>
</dbReference>
<dbReference type="PANTHER" id="PTHR34069:SF2">
    <property type="entry name" value="BETA-KETOACYL-[ACYL-CARRIER-PROTEIN] SYNTHASE III"/>
    <property type="match status" value="1"/>
</dbReference>
<evidence type="ECO:0000259" key="1">
    <source>
        <dbReference type="Pfam" id="PF08545"/>
    </source>
</evidence>
<dbReference type="InterPro" id="IPR013751">
    <property type="entry name" value="ACP_syn_III_N"/>
</dbReference>
<gene>
    <name evidence="2" type="ORF">SAMN05443665_105935</name>
</gene>
<proteinExistence type="predicted"/>
<dbReference type="Pfam" id="PF08545">
    <property type="entry name" value="ACP_syn_III"/>
    <property type="match status" value="1"/>
</dbReference>
<organism evidence="2 3">
    <name type="scientific">Actinomadura meyerae</name>
    <dbReference type="NCBI Taxonomy" id="240840"/>
    <lineage>
        <taxon>Bacteria</taxon>
        <taxon>Bacillati</taxon>
        <taxon>Actinomycetota</taxon>
        <taxon>Actinomycetes</taxon>
        <taxon>Streptosporangiales</taxon>
        <taxon>Thermomonosporaceae</taxon>
        <taxon>Actinomadura</taxon>
    </lineage>
</organism>
<dbReference type="GO" id="GO:0006633">
    <property type="term" value="P:fatty acid biosynthetic process"/>
    <property type="evidence" value="ECO:0007669"/>
    <property type="project" value="InterPro"/>
</dbReference>
<keyword evidence="3" id="KW-1185">Reference proteome</keyword>
<protein>
    <submittedName>
        <fullName evidence="2">3-oxoacyl-[acyl-carrier-protein] synthase-3</fullName>
    </submittedName>
</protein>
<sequence>MEASEVRLLAAGTALPGPPVGNGDLARRFGMDELWEEWVETFVGTRTRHLSVDLASGEIRTTLADLAERAARRALDSAGVAAADLDVIVMGTATPDTLMPATVNVVADRLGVDGIPTYQLQSGCTGAVQALEVARLLLAGGGHRHALVIAGDSCAKHFDVGADLRAMPPAELVNVVVFGDGAGAAVLSADPVPGAVALRTVLTRFVGLGREPGQVVEWFGRAERDVVRAAVAEDYKAIEERVPVMAAETLRALLDELGWKDSEVDYLLPPQLSGRMSERIAARIAAGSELLAEEIGCVAETGNCGNALAFFQLERLLPELDRGERAIGIAIESSKWIKAGFALERG</sequence>
<dbReference type="GO" id="GO:0044550">
    <property type="term" value="P:secondary metabolite biosynthetic process"/>
    <property type="evidence" value="ECO:0007669"/>
    <property type="project" value="TreeGrafter"/>
</dbReference>